<evidence type="ECO:0000256" key="1">
    <source>
        <dbReference type="SAM" id="MobiDB-lite"/>
    </source>
</evidence>
<organism evidence="2 3">
    <name type="scientific">Nocardioides vastitatis</name>
    <dbReference type="NCBI Taxonomy" id="2568655"/>
    <lineage>
        <taxon>Bacteria</taxon>
        <taxon>Bacillati</taxon>
        <taxon>Actinomycetota</taxon>
        <taxon>Actinomycetes</taxon>
        <taxon>Propionibacteriales</taxon>
        <taxon>Nocardioidaceae</taxon>
        <taxon>Nocardioides</taxon>
    </lineage>
</organism>
<keyword evidence="3" id="KW-1185">Reference proteome</keyword>
<name>A0ABW0ZG60_9ACTN</name>
<feature type="region of interest" description="Disordered" evidence="1">
    <location>
        <begin position="24"/>
        <end position="75"/>
    </location>
</feature>
<evidence type="ECO:0000313" key="3">
    <source>
        <dbReference type="Proteomes" id="UP001596072"/>
    </source>
</evidence>
<sequence length="75" mass="8680">MKFLLVVVIFAAVTYLAIRWMQDRGSGGHTAQRRPMRPKPPTRPLAPDDDEAFLRDLERRRRKQQKPQPPSDPDG</sequence>
<proteinExistence type="predicted"/>
<dbReference type="EMBL" id="JBHSNS010000003">
    <property type="protein sequence ID" value="MFC5728963.1"/>
    <property type="molecule type" value="Genomic_DNA"/>
</dbReference>
<dbReference type="Proteomes" id="UP001596072">
    <property type="component" value="Unassembled WGS sequence"/>
</dbReference>
<dbReference type="RefSeq" id="WP_136431474.1">
    <property type="nucleotide sequence ID" value="NZ_JBHSNS010000003.1"/>
</dbReference>
<protein>
    <submittedName>
        <fullName evidence="2">Uncharacterized protein</fullName>
    </submittedName>
</protein>
<comment type="caution">
    <text evidence="2">The sequence shown here is derived from an EMBL/GenBank/DDBJ whole genome shotgun (WGS) entry which is preliminary data.</text>
</comment>
<reference evidence="3" key="1">
    <citation type="journal article" date="2019" name="Int. J. Syst. Evol. Microbiol.">
        <title>The Global Catalogue of Microorganisms (GCM) 10K type strain sequencing project: providing services to taxonomists for standard genome sequencing and annotation.</title>
        <authorList>
            <consortium name="The Broad Institute Genomics Platform"/>
            <consortium name="The Broad Institute Genome Sequencing Center for Infectious Disease"/>
            <person name="Wu L."/>
            <person name="Ma J."/>
        </authorList>
    </citation>
    <scope>NUCLEOTIDE SEQUENCE [LARGE SCALE GENOMIC DNA]</scope>
    <source>
        <strain evidence="3">YIM 94188</strain>
    </source>
</reference>
<accession>A0ABW0ZG60</accession>
<evidence type="ECO:0000313" key="2">
    <source>
        <dbReference type="EMBL" id="MFC5728963.1"/>
    </source>
</evidence>
<gene>
    <name evidence="2" type="ORF">ACFPQB_08530</name>
</gene>